<evidence type="ECO:0000313" key="2">
    <source>
        <dbReference type="Proteomes" id="UP001314229"/>
    </source>
</evidence>
<dbReference type="PANTHER" id="PTHR10773:SF19">
    <property type="match status" value="1"/>
</dbReference>
<gene>
    <name evidence="1" type="ORF">FSCOSCO3_A015196</name>
</gene>
<reference evidence="1 2" key="1">
    <citation type="submission" date="2024-01" db="EMBL/GenBank/DDBJ databases">
        <authorList>
            <person name="Alioto T."/>
            <person name="Alioto T."/>
            <person name="Gomez Garrido J."/>
        </authorList>
    </citation>
    <scope>NUCLEOTIDE SEQUENCE [LARGE SCALE GENOMIC DNA]</scope>
</reference>
<accession>A0AAV1P347</accession>
<proteinExistence type="predicted"/>
<protein>
    <submittedName>
        <fullName evidence="1">Uncharacterized protein LOC127510601 isoform X1</fullName>
    </submittedName>
</protein>
<evidence type="ECO:0000313" key="1">
    <source>
        <dbReference type="EMBL" id="CAK6965474.1"/>
    </source>
</evidence>
<organism evidence="1 2">
    <name type="scientific">Scomber scombrus</name>
    <name type="common">Atlantic mackerel</name>
    <name type="synonym">Scomber vernalis</name>
    <dbReference type="NCBI Taxonomy" id="13677"/>
    <lineage>
        <taxon>Eukaryota</taxon>
        <taxon>Metazoa</taxon>
        <taxon>Chordata</taxon>
        <taxon>Craniata</taxon>
        <taxon>Vertebrata</taxon>
        <taxon>Euteleostomi</taxon>
        <taxon>Actinopterygii</taxon>
        <taxon>Neopterygii</taxon>
        <taxon>Teleostei</taxon>
        <taxon>Neoteleostei</taxon>
        <taxon>Acanthomorphata</taxon>
        <taxon>Pelagiaria</taxon>
        <taxon>Scombriformes</taxon>
        <taxon>Scombridae</taxon>
        <taxon>Scomber</taxon>
    </lineage>
</organism>
<dbReference type="EMBL" id="CAWUFR010000084">
    <property type="protein sequence ID" value="CAK6965474.1"/>
    <property type="molecule type" value="Genomic_DNA"/>
</dbReference>
<comment type="caution">
    <text evidence="1">The sequence shown here is derived from an EMBL/GenBank/DDBJ whole genome shotgun (WGS) entry which is preliminary data.</text>
</comment>
<dbReference type="Proteomes" id="UP001314229">
    <property type="component" value="Unassembled WGS sequence"/>
</dbReference>
<dbReference type="PANTHER" id="PTHR10773">
    <property type="entry name" value="DNA-DIRECTED RNA POLYMERASES I, II, AND III SUBUNIT RPABC2"/>
    <property type="match status" value="1"/>
</dbReference>
<dbReference type="AlphaFoldDB" id="A0AAV1P347"/>
<name>A0AAV1P347_SCOSC</name>
<sequence length="349" mass="40313">MFLGTLGIGTWSAQNWVQDTDATERKTASRHREADEFIRSFPDLRKVPSHYCRSSTSNHYLEPVFQSMADLHKEYHRAAEEKMLRPLSRQVFAEEFKQQNLGLYHLKKDQCDTCCSFKAGNLAEVEWQDHLLKKEEARAEKVQDKNKANYKTVVVCMDLQALLLCPSLKASAHYYKTKLTVHNFILYDMFTHNATCYVWHEGEGALSASEFASCVTNFLSEHKEHAEYISWSDGCGYQNGNSVLSNALLNFCMETKKAVTQMFLEKGHTQMECDSVHSVIERRLRNQEIYVPAEYVALMKSARSKPNPYEVKYVDHTFFQDYANLRLCRSIRPGIKPVDPTVHDVRAIR</sequence>
<keyword evidence="2" id="KW-1185">Reference proteome</keyword>